<evidence type="ECO:0000313" key="3">
    <source>
        <dbReference type="EMBL" id="QDG49594.1"/>
    </source>
</evidence>
<dbReference type="GO" id="GO:0004767">
    <property type="term" value="F:sphingomyelin phosphodiesterase activity"/>
    <property type="evidence" value="ECO:0007669"/>
    <property type="project" value="InterPro"/>
</dbReference>
<protein>
    <recommendedName>
        <fullName evidence="2">Endonuclease/exonuclease/phosphatase domain-containing protein</fullName>
    </recommendedName>
</protein>
<dbReference type="GO" id="GO:0005737">
    <property type="term" value="C:cytoplasm"/>
    <property type="evidence" value="ECO:0007669"/>
    <property type="project" value="TreeGrafter"/>
</dbReference>
<dbReference type="Proteomes" id="UP000315995">
    <property type="component" value="Chromosome"/>
</dbReference>
<evidence type="ECO:0000259" key="2">
    <source>
        <dbReference type="Pfam" id="PF03372"/>
    </source>
</evidence>
<dbReference type="AlphaFoldDB" id="A0A4Y6PMT9"/>
<dbReference type="RefSeq" id="WP_141196091.1">
    <property type="nucleotide sequence ID" value="NZ_CP041186.1"/>
</dbReference>
<dbReference type="SUPFAM" id="SSF56219">
    <property type="entry name" value="DNase I-like"/>
    <property type="match status" value="1"/>
</dbReference>
<dbReference type="CDD" id="cd09078">
    <property type="entry name" value="nSMase"/>
    <property type="match status" value="1"/>
</dbReference>
<accession>A0A4Y6PMT9</accession>
<organism evidence="3 4">
    <name type="scientific">Persicimonas caeni</name>
    <dbReference type="NCBI Taxonomy" id="2292766"/>
    <lineage>
        <taxon>Bacteria</taxon>
        <taxon>Deltaproteobacteria</taxon>
        <taxon>Bradymonadales</taxon>
        <taxon>Bradymonadaceae</taxon>
        <taxon>Persicimonas</taxon>
    </lineage>
</organism>
<dbReference type="InterPro" id="IPR038772">
    <property type="entry name" value="Sph/SMPD2-like"/>
</dbReference>
<evidence type="ECO:0000313" key="4">
    <source>
        <dbReference type="Proteomes" id="UP000315995"/>
    </source>
</evidence>
<feature type="domain" description="Endonuclease/exonuclease/phosphatase" evidence="2">
    <location>
        <begin position="51"/>
        <end position="357"/>
    </location>
</feature>
<dbReference type="EMBL" id="CP041186">
    <property type="protein sequence ID" value="QDG49594.1"/>
    <property type="molecule type" value="Genomic_DNA"/>
</dbReference>
<dbReference type="PANTHER" id="PTHR16320">
    <property type="entry name" value="SPHINGOMYELINASE FAMILY MEMBER"/>
    <property type="match status" value="1"/>
</dbReference>
<dbReference type="InterPro" id="IPR036691">
    <property type="entry name" value="Endo/exonu/phosph_ase_sf"/>
</dbReference>
<evidence type="ECO:0000256" key="1">
    <source>
        <dbReference type="ARBA" id="ARBA00022801"/>
    </source>
</evidence>
<dbReference type="InterPro" id="IPR005135">
    <property type="entry name" value="Endo/exonuclease/phosphatase"/>
</dbReference>
<name>A0A4Y6PMT9_PERCE</name>
<dbReference type="PANTHER" id="PTHR16320:SF1">
    <property type="entry name" value="SPHINGOMYELINASE DDB_G0288017"/>
    <property type="match status" value="1"/>
</dbReference>
<dbReference type="Pfam" id="PF03372">
    <property type="entry name" value="Exo_endo_phos"/>
    <property type="match status" value="1"/>
</dbReference>
<dbReference type="InterPro" id="IPR017766">
    <property type="entry name" value="Sphingomyelinase/PLipase_C"/>
</dbReference>
<keyword evidence="1" id="KW-0378">Hydrolase</keyword>
<sequence length="393" mass="43876">MREFGIASIVLLLTLTSVSNPTMRTGESAQDSVTVDTIDHRPVQETLRVLTYNAFLRPPPIGWGDKTACRAEQISRRLANEPIPRDIIALNETFDRDRLDTLATNLQERFPYQLLGQPESRGFRTNGGLSLMSRHPIEHSAAHTFERCSGDFNDCLATKGFLWALVRVSNNLKVNVIVTHMNSGGDESARRARASQLAQIQRFMDSQPMLDRWPTVLMGDLNVNGLRWRPRHPESGDLTEYATAMAQLGNTCAQCETAACFAACRPFPVDAFRRHTGKWSFDAAGTRQASTYNCSGQNMAPCTDLNVGEQWRERMRLDYVLHFGPPALVPDMAVEVLNASSLDFKNNVCGTTYLSDHQGVEATLEIRREPDLNAAFVPPSRAHNLGQQIEISR</sequence>
<keyword evidence="4" id="KW-1185">Reference proteome</keyword>
<proteinExistence type="predicted"/>
<reference evidence="3 4" key="1">
    <citation type="submission" date="2019-06" db="EMBL/GenBank/DDBJ databases">
        <title>Persicimonas caeni gen. nov., sp. nov., a predatory bacterium isolated from solar saltern.</title>
        <authorList>
            <person name="Wang S."/>
        </authorList>
    </citation>
    <scope>NUCLEOTIDE SEQUENCE [LARGE SCALE GENOMIC DNA]</scope>
    <source>
        <strain evidence="3 4">YN101</strain>
    </source>
</reference>
<dbReference type="OrthoDB" id="5478321at2"/>
<gene>
    <name evidence="3" type="ORF">FIV42_02215</name>
</gene>
<dbReference type="GO" id="GO:0005576">
    <property type="term" value="C:extracellular region"/>
    <property type="evidence" value="ECO:0007669"/>
    <property type="project" value="InterPro"/>
</dbReference>
<dbReference type="Gene3D" id="3.60.10.10">
    <property type="entry name" value="Endonuclease/exonuclease/phosphatase"/>
    <property type="match status" value="1"/>
</dbReference>
<accession>A0A5B8XYP8</accession>